<evidence type="ECO:0000256" key="1">
    <source>
        <dbReference type="SAM" id="MobiDB-lite"/>
    </source>
</evidence>
<name>A0AAD6YHE5_9AGAR</name>
<evidence type="ECO:0000313" key="2">
    <source>
        <dbReference type="EMBL" id="KAJ7217342.1"/>
    </source>
</evidence>
<accession>A0AAD6YHE5</accession>
<feature type="compositionally biased region" description="Low complexity" evidence="1">
    <location>
        <begin position="119"/>
        <end position="128"/>
    </location>
</feature>
<keyword evidence="3" id="KW-1185">Reference proteome</keyword>
<feature type="compositionally biased region" description="Basic residues" evidence="1">
    <location>
        <begin position="571"/>
        <end position="582"/>
    </location>
</feature>
<feature type="compositionally biased region" description="Basic and acidic residues" evidence="1">
    <location>
        <begin position="803"/>
        <end position="820"/>
    </location>
</feature>
<feature type="compositionally biased region" description="Low complexity" evidence="1">
    <location>
        <begin position="789"/>
        <end position="801"/>
    </location>
</feature>
<feature type="compositionally biased region" description="Basic and acidic residues" evidence="1">
    <location>
        <begin position="93"/>
        <end position="105"/>
    </location>
</feature>
<feature type="compositionally biased region" description="Low complexity" evidence="1">
    <location>
        <begin position="538"/>
        <end position="549"/>
    </location>
</feature>
<dbReference type="AlphaFoldDB" id="A0AAD6YHE5"/>
<dbReference type="SUPFAM" id="SSF57701">
    <property type="entry name" value="Zn2/Cys6 DNA-binding domain"/>
    <property type="match status" value="1"/>
</dbReference>
<feature type="compositionally biased region" description="Basic residues" evidence="1">
    <location>
        <begin position="469"/>
        <end position="478"/>
    </location>
</feature>
<sequence>MSSPGKRKRAQPPSKVVLSEGSGDEAPPPAGRSSSFWSSRQPTPLFFLLPAMKISLSPRPLSGRRRNFEIIDFAEVCRLVPFDPQDPNPPIVRPRDAPRLPHPREAWPSVPLPPPGPPAASASVAGPSHAGRARRSSLGTQLHEQQFYGTPVTSLPPSSPAISVARDGPRRLDLSQLSARPRRRVPRSGPMGIAQNFPRPAATPRSPSPSGRYTPPTDSLSVLGAVSPQPPVVRLPPRSLAEIARAPTSPIPSLRSSPRDSGTPPPRSPLGWRARPDRVIGMEAPPFNPEAPRASPTPAPAVESPARGRKTKPFYVLVPPPRDYRVVGTKVQPSPRKPQLATMAVTPWSPVETPPPRSRSSSFSEPPADIRPPSVPAETRSESAHESFVTAVSPAADDEPKVATPAVCPAPVQSEAAFRRGLIREANRLEREQLQRDLAEVDRIIRLRETNPPVSLAPALEGEDTPPPAKKRRIHKRASPPPVVEDDTRSFSANRSPTPQPEAPSPAPAIPAPAAVISVQTPVRVTRSAARAAGSTQAPAVAAANPIAARTPSVDRPTPVKRGPGRPPGAKNKKGTKGKGKKGTQPLRDRIVVGPNTVLAGPLPVAGGSSGHSGPFNFPMPVPPIDTDGLERGFTHDVLQPFFGGCDFCLVHDYRCDVALPGLACSPCLTRRWPCPNLNSVHQRMGLFNRLAQRFENLGNDHINDIVYQMNHHGDNAMAALELARSSQREYVRYQRLLSDVMTQMTHAYGDASGVAHAAEISAEQIEEFAEYWTAGRLSLPPRPPPAPSSSRLRGAPPSRRSWAREPFEYYAGLDERNDPEAPVETSNAPGGDPGQGSSRRDARDRSNDEDDEQEWEDDRGPPSPPAP</sequence>
<feature type="region of interest" description="Disordered" evidence="1">
    <location>
        <begin position="1"/>
        <end position="38"/>
    </location>
</feature>
<evidence type="ECO:0000313" key="3">
    <source>
        <dbReference type="Proteomes" id="UP001219525"/>
    </source>
</evidence>
<reference evidence="2" key="1">
    <citation type="submission" date="2023-03" db="EMBL/GenBank/DDBJ databases">
        <title>Massive genome expansion in bonnet fungi (Mycena s.s.) driven by repeated elements and novel gene families across ecological guilds.</title>
        <authorList>
            <consortium name="Lawrence Berkeley National Laboratory"/>
            <person name="Harder C.B."/>
            <person name="Miyauchi S."/>
            <person name="Viragh M."/>
            <person name="Kuo A."/>
            <person name="Thoen E."/>
            <person name="Andreopoulos B."/>
            <person name="Lu D."/>
            <person name="Skrede I."/>
            <person name="Drula E."/>
            <person name="Henrissat B."/>
            <person name="Morin E."/>
            <person name="Kohler A."/>
            <person name="Barry K."/>
            <person name="LaButti K."/>
            <person name="Morin E."/>
            <person name="Salamov A."/>
            <person name="Lipzen A."/>
            <person name="Mereny Z."/>
            <person name="Hegedus B."/>
            <person name="Baldrian P."/>
            <person name="Stursova M."/>
            <person name="Weitz H."/>
            <person name="Taylor A."/>
            <person name="Grigoriev I.V."/>
            <person name="Nagy L.G."/>
            <person name="Martin F."/>
            <person name="Kauserud H."/>
        </authorList>
    </citation>
    <scope>NUCLEOTIDE SEQUENCE</scope>
    <source>
        <strain evidence="2">9144</strain>
    </source>
</reference>
<dbReference type="GO" id="GO:0000981">
    <property type="term" value="F:DNA-binding transcription factor activity, RNA polymerase II-specific"/>
    <property type="evidence" value="ECO:0007669"/>
    <property type="project" value="InterPro"/>
</dbReference>
<proteinExistence type="predicted"/>
<organism evidence="2 3">
    <name type="scientific">Mycena pura</name>
    <dbReference type="NCBI Taxonomy" id="153505"/>
    <lineage>
        <taxon>Eukaryota</taxon>
        <taxon>Fungi</taxon>
        <taxon>Dikarya</taxon>
        <taxon>Basidiomycota</taxon>
        <taxon>Agaricomycotina</taxon>
        <taxon>Agaricomycetes</taxon>
        <taxon>Agaricomycetidae</taxon>
        <taxon>Agaricales</taxon>
        <taxon>Marasmiineae</taxon>
        <taxon>Mycenaceae</taxon>
        <taxon>Mycena</taxon>
    </lineage>
</organism>
<feature type="compositionally biased region" description="Polar residues" evidence="1">
    <location>
        <begin position="137"/>
        <end position="156"/>
    </location>
</feature>
<protein>
    <submittedName>
        <fullName evidence="2">Uncharacterized protein</fullName>
    </submittedName>
</protein>
<feature type="compositionally biased region" description="Basic residues" evidence="1">
    <location>
        <begin position="1"/>
        <end position="10"/>
    </location>
</feature>
<feature type="compositionally biased region" description="Low complexity" evidence="1">
    <location>
        <begin position="358"/>
        <end position="367"/>
    </location>
</feature>
<dbReference type="InterPro" id="IPR036864">
    <property type="entry name" value="Zn2-C6_fun-type_DNA-bd_sf"/>
</dbReference>
<dbReference type="Proteomes" id="UP001219525">
    <property type="component" value="Unassembled WGS sequence"/>
</dbReference>
<comment type="caution">
    <text evidence="2">The sequence shown here is derived from an EMBL/GenBank/DDBJ whole genome shotgun (WGS) entry which is preliminary data.</text>
</comment>
<dbReference type="EMBL" id="JARJCW010000014">
    <property type="protein sequence ID" value="KAJ7217342.1"/>
    <property type="molecule type" value="Genomic_DNA"/>
</dbReference>
<dbReference type="GO" id="GO:0008270">
    <property type="term" value="F:zinc ion binding"/>
    <property type="evidence" value="ECO:0007669"/>
    <property type="project" value="InterPro"/>
</dbReference>
<feature type="region of interest" description="Disordered" evidence="1">
    <location>
        <begin position="528"/>
        <end position="588"/>
    </location>
</feature>
<feature type="region of interest" description="Disordered" evidence="1">
    <location>
        <begin position="779"/>
        <end position="868"/>
    </location>
</feature>
<feature type="compositionally biased region" description="Acidic residues" evidence="1">
    <location>
        <begin position="848"/>
        <end position="858"/>
    </location>
</feature>
<feature type="region of interest" description="Disordered" evidence="1">
    <location>
        <begin position="445"/>
        <end position="510"/>
    </location>
</feature>
<feature type="region of interest" description="Disordered" evidence="1">
    <location>
        <begin position="82"/>
        <end position="408"/>
    </location>
</feature>
<feature type="compositionally biased region" description="Low complexity" evidence="1">
    <location>
        <begin position="198"/>
        <end position="210"/>
    </location>
</feature>
<gene>
    <name evidence="2" type="ORF">GGX14DRAFT_561860</name>
</gene>
<feature type="compositionally biased region" description="Pro residues" evidence="1">
    <location>
        <begin position="498"/>
        <end position="510"/>
    </location>
</feature>